<comment type="caution">
    <text evidence="3">The sequence shown here is derived from an EMBL/GenBank/DDBJ whole genome shotgun (WGS) entry which is preliminary data.</text>
</comment>
<dbReference type="Gene3D" id="3.40.50.720">
    <property type="entry name" value="NAD(P)-binding Rossmann-like Domain"/>
    <property type="match status" value="1"/>
</dbReference>
<dbReference type="InterPro" id="IPR051317">
    <property type="entry name" value="Gfo/Idh/MocA_oxidoreduct"/>
</dbReference>
<evidence type="ECO:0000313" key="3">
    <source>
        <dbReference type="EMBL" id="KJZ66853.1"/>
    </source>
</evidence>
<gene>
    <name evidence="3" type="ORF">VD17_05650</name>
</gene>
<evidence type="ECO:0000313" key="4">
    <source>
        <dbReference type="Proteomes" id="UP000033400"/>
    </source>
</evidence>
<dbReference type="Pfam" id="PF22725">
    <property type="entry name" value="GFO_IDH_MocA_C3"/>
    <property type="match status" value="1"/>
</dbReference>
<dbReference type="Pfam" id="PF01408">
    <property type="entry name" value="GFO_IDH_MocA"/>
    <property type="match status" value="1"/>
</dbReference>
<dbReference type="PANTHER" id="PTHR43708:SF3">
    <property type="entry name" value="OXIDOREDUCTASE"/>
    <property type="match status" value="1"/>
</dbReference>
<dbReference type="EMBL" id="LACH01000008">
    <property type="protein sequence ID" value="KJZ66853.1"/>
    <property type="molecule type" value="Genomic_DNA"/>
</dbReference>
<proteinExistence type="predicted"/>
<dbReference type="PANTHER" id="PTHR43708">
    <property type="entry name" value="CONSERVED EXPRESSED OXIDOREDUCTASE (EUROFUNG)"/>
    <property type="match status" value="1"/>
</dbReference>
<dbReference type="InterPro" id="IPR036291">
    <property type="entry name" value="NAD(P)-bd_dom_sf"/>
</dbReference>
<feature type="domain" description="GFO/IDH/MocA-like oxidoreductase" evidence="2">
    <location>
        <begin position="152"/>
        <end position="283"/>
    </location>
</feature>
<dbReference type="AlphaFoldDB" id="A0A0F4VDE0"/>
<dbReference type="InterPro" id="IPR055170">
    <property type="entry name" value="GFO_IDH_MocA-like_dom"/>
</dbReference>
<dbReference type="Proteomes" id="UP000033400">
    <property type="component" value="Unassembled WGS sequence"/>
</dbReference>
<name>A0A0F4VDE0_PSEFL</name>
<feature type="domain" description="Gfo/Idh/MocA-like oxidoreductase N-terminal" evidence="1">
    <location>
        <begin position="14"/>
        <end position="143"/>
    </location>
</feature>
<evidence type="ECO:0000259" key="2">
    <source>
        <dbReference type="Pfam" id="PF22725"/>
    </source>
</evidence>
<dbReference type="PATRIC" id="fig|294.133.peg.6036"/>
<reference evidence="3 4" key="1">
    <citation type="submission" date="2015-03" db="EMBL/GenBank/DDBJ databases">
        <title>Comparative genomics of Pseudomonas insights into diversity of traits involved in vanlence and defense.</title>
        <authorList>
            <person name="Qin Y."/>
        </authorList>
    </citation>
    <scope>NUCLEOTIDE SEQUENCE [LARGE SCALE GENOMIC DNA]</scope>
    <source>
        <strain evidence="3 4">H24</strain>
    </source>
</reference>
<dbReference type="GO" id="GO:0000166">
    <property type="term" value="F:nucleotide binding"/>
    <property type="evidence" value="ECO:0007669"/>
    <property type="project" value="InterPro"/>
</dbReference>
<evidence type="ECO:0000259" key="1">
    <source>
        <dbReference type="Pfam" id="PF01408"/>
    </source>
</evidence>
<organism evidence="3 4">
    <name type="scientific">Pseudomonas fluorescens</name>
    <dbReference type="NCBI Taxonomy" id="294"/>
    <lineage>
        <taxon>Bacteria</taxon>
        <taxon>Pseudomonadati</taxon>
        <taxon>Pseudomonadota</taxon>
        <taxon>Gammaproteobacteria</taxon>
        <taxon>Pseudomonadales</taxon>
        <taxon>Pseudomonadaceae</taxon>
        <taxon>Pseudomonas</taxon>
    </lineage>
</organism>
<dbReference type="InterPro" id="IPR000683">
    <property type="entry name" value="Gfo/Idh/MocA-like_OxRdtase_N"/>
</dbReference>
<accession>A0A0F4VDE0</accession>
<protein>
    <submittedName>
        <fullName evidence="3">Oxidoreductase</fullName>
    </submittedName>
</protein>
<dbReference type="Gene3D" id="3.30.360.10">
    <property type="entry name" value="Dihydrodipicolinate Reductase, domain 2"/>
    <property type="match status" value="1"/>
</dbReference>
<dbReference type="OrthoDB" id="9801953at2"/>
<sequence length="389" mass="42469">MARLTGDIPGQRRFKVGMVGGGQGAYFASYHRAAMRLCNRFEIVAGAFSSDADKCREAGTAFNLEQDRIYLSFAEMAAAESRRPDPIDAVVIVTPNHLHFEPCRLFLQAGIPVICDKPLVNDPQEAYGLASIAERHNTFFAVTYTYQGYPMVRDARSRIQSGELGEIRFMYVEYLLEWLAPGVDGLSKSLAWRGDPAKAGPTGALGDVGTHAFNMLEFLSGRRCTSLNAKLTTVVPGWRLDDTCVVQLEFAGGADGLLWASFAAPGHRNGLRFKIIGSKASLEWCQETPETLLFTPIDGADRIYRRGQSDNAAQTLTFTSLPAGNTEGYLEALAVLYADFAEALDAGAGWRTATTVPLPDIHEGVRGVVLSQVCVESSQRRAWVAFPDQ</sequence>
<dbReference type="RefSeq" id="WP_046053031.1">
    <property type="nucleotide sequence ID" value="NZ_LACH01000008.1"/>
</dbReference>
<dbReference type="SUPFAM" id="SSF51735">
    <property type="entry name" value="NAD(P)-binding Rossmann-fold domains"/>
    <property type="match status" value="1"/>
</dbReference>
<dbReference type="SUPFAM" id="SSF55347">
    <property type="entry name" value="Glyceraldehyde-3-phosphate dehydrogenase-like, C-terminal domain"/>
    <property type="match status" value="1"/>
</dbReference>